<feature type="non-terminal residue" evidence="10">
    <location>
        <position position="310"/>
    </location>
</feature>
<dbReference type="InterPro" id="IPR041588">
    <property type="entry name" value="Integrase_H2C2"/>
</dbReference>
<dbReference type="InterPro" id="IPR050951">
    <property type="entry name" value="Retrovirus_Pol_polyprotein"/>
</dbReference>
<dbReference type="GO" id="GO:0016787">
    <property type="term" value="F:hydrolase activity"/>
    <property type="evidence" value="ECO:0007669"/>
    <property type="project" value="UniProtKB-KW"/>
</dbReference>
<evidence type="ECO:0000256" key="1">
    <source>
        <dbReference type="ARBA" id="ARBA00012493"/>
    </source>
</evidence>
<dbReference type="Pfam" id="PF17921">
    <property type="entry name" value="Integrase_H2C2"/>
    <property type="match status" value="1"/>
</dbReference>
<dbReference type="PANTHER" id="PTHR37984:SF5">
    <property type="entry name" value="PROTEIN NYNRIN-LIKE"/>
    <property type="match status" value="1"/>
</dbReference>
<dbReference type="GO" id="GO:0003964">
    <property type="term" value="F:RNA-directed DNA polymerase activity"/>
    <property type="evidence" value="ECO:0007669"/>
    <property type="project" value="UniProtKB-KW"/>
</dbReference>
<dbReference type="InterPro" id="IPR043502">
    <property type="entry name" value="DNA/RNA_pol_sf"/>
</dbReference>
<dbReference type="EC" id="2.7.7.49" evidence="1"/>
<organism evidence="10">
    <name type="scientific">Lygus hesperus</name>
    <name type="common">Western plant bug</name>
    <dbReference type="NCBI Taxonomy" id="30085"/>
    <lineage>
        <taxon>Eukaryota</taxon>
        <taxon>Metazoa</taxon>
        <taxon>Ecdysozoa</taxon>
        <taxon>Arthropoda</taxon>
        <taxon>Hexapoda</taxon>
        <taxon>Insecta</taxon>
        <taxon>Pterygota</taxon>
        <taxon>Neoptera</taxon>
        <taxon>Paraneoptera</taxon>
        <taxon>Hemiptera</taxon>
        <taxon>Heteroptera</taxon>
        <taxon>Panheteroptera</taxon>
        <taxon>Cimicomorpha</taxon>
        <taxon>Miridae</taxon>
        <taxon>Mirini</taxon>
        <taxon>Lygus</taxon>
    </lineage>
</organism>
<reference evidence="10" key="2">
    <citation type="submission" date="2014-07" db="EMBL/GenBank/DDBJ databases">
        <authorList>
            <person name="Hull J."/>
        </authorList>
    </citation>
    <scope>NUCLEOTIDE SEQUENCE</scope>
</reference>
<feature type="domain" description="Reverse transcriptase RNase H-like" evidence="8">
    <location>
        <begin position="3"/>
        <end position="87"/>
    </location>
</feature>
<evidence type="ECO:0000256" key="6">
    <source>
        <dbReference type="ARBA" id="ARBA00022801"/>
    </source>
</evidence>
<evidence type="ECO:0000259" key="9">
    <source>
        <dbReference type="Pfam" id="PF17921"/>
    </source>
</evidence>
<dbReference type="PANTHER" id="PTHR37984">
    <property type="entry name" value="PROTEIN CBG26694"/>
    <property type="match status" value="1"/>
</dbReference>
<keyword evidence="2" id="KW-0808">Transferase</keyword>
<protein>
    <recommendedName>
        <fullName evidence="1">RNA-directed DNA polymerase</fullName>
        <ecNumber evidence="1">2.7.7.49</ecNumber>
    </recommendedName>
</protein>
<feature type="non-terminal residue" evidence="10">
    <location>
        <position position="1"/>
    </location>
</feature>
<evidence type="ECO:0000256" key="7">
    <source>
        <dbReference type="ARBA" id="ARBA00022918"/>
    </source>
</evidence>
<dbReference type="SUPFAM" id="SSF56672">
    <property type="entry name" value="DNA/RNA polymerases"/>
    <property type="match status" value="1"/>
</dbReference>
<dbReference type="Gene3D" id="1.10.340.70">
    <property type="match status" value="1"/>
</dbReference>
<dbReference type="InterPro" id="IPR036397">
    <property type="entry name" value="RNaseH_sf"/>
</dbReference>
<accession>A0A0A9YBK7</accession>
<evidence type="ECO:0000256" key="4">
    <source>
        <dbReference type="ARBA" id="ARBA00022722"/>
    </source>
</evidence>
<sequence length="310" mass="35521">LEQWSEGEFHPVMYISRALTETEKKYAMIEKEALGICWACDRFSMFITGKHISVLTDHKPLVSLLGVKPIHELSPRLQRFRLKLLRFDFTITHVPGKTFHVPDALSRIAHPPTNEDANDDVDLHVNMLCQSIPVADTLHKPIREKTRTDEVLQDVIKCIDAGWEGTESGPLAGFYKHRGTLSHYDGLVLMGTRIVVPRVLQKMILDKIHSGHLGIVKCKGIARDTVWWPEISRDIERKVSDCYVCIQNRKNRKEPLLPTEFPSLPWSFLGMDMMELKGKHFLVVQDYFSRWLEVLPTTSTTSNAVVNQLK</sequence>
<name>A0A0A9YBK7_LYGHE</name>
<dbReference type="GO" id="GO:0003676">
    <property type="term" value="F:nucleic acid binding"/>
    <property type="evidence" value="ECO:0007669"/>
    <property type="project" value="InterPro"/>
</dbReference>
<reference evidence="10" key="1">
    <citation type="journal article" date="2014" name="PLoS ONE">
        <title>Transcriptome-Based Identification of ABC Transporters in the Western Tarnished Plant Bug Lygus hesperus.</title>
        <authorList>
            <person name="Hull J.J."/>
            <person name="Chaney K."/>
            <person name="Geib S.M."/>
            <person name="Fabrick J.A."/>
            <person name="Brent C.S."/>
            <person name="Walsh D."/>
            <person name="Lavine L.C."/>
        </authorList>
    </citation>
    <scope>NUCLEOTIDE SEQUENCE</scope>
</reference>
<keyword evidence="4" id="KW-0540">Nuclease</keyword>
<proteinExistence type="predicted"/>
<dbReference type="GO" id="GO:0042575">
    <property type="term" value="C:DNA polymerase complex"/>
    <property type="evidence" value="ECO:0007669"/>
    <property type="project" value="UniProtKB-ARBA"/>
</dbReference>
<keyword evidence="3" id="KW-0548">Nucleotidyltransferase</keyword>
<evidence type="ECO:0000313" key="10">
    <source>
        <dbReference type="EMBL" id="JAG29539.1"/>
    </source>
</evidence>
<evidence type="ECO:0000259" key="8">
    <source>
        <dbReference type="Pfam" id="PF17917"/>
    </source>
</evidence>
<dbReference type="FunFam" id="1.10.340.70:FF:000003">
    <property type="entry name" value="Protein CBG25708"/>
    <property type="match status" value="1"/>
</dbReference>
<dbReference type="Pfam" id="PF17917">
    <property type="entry name" value="RT_RNaseH"/>
    <property type="match status" value="1"/>
</dbReference>
<dbReference type="EMBL" id="GBHO01014065">
    <property type="protein sequence ID" value="JAG29539.1"/>
    <property type="molecule type" value="Transcribed_RNA"/>
</dbReference>
<dbReference type="AlphaFoldDB" id="A0A0A9YBK7"/>
<evidence type="ECO:0000256" key="3">
    <source>
        <dbReference type="ARBA" id="ARBA00022695"/>
    </source>
</evidence>
<dbReference type="Gene3D" id="3.30.420.10">
    <property type="entry name" value="Ribonuclease H-like superfamily/Ribonuclease H"/>
    <property type="match status" value="1"/>
</dbReference>
<evidence type="ECO:0000256" key="2">
    <source>
        <dbReference type="ARBA" id="ARBA00022679"/>
    </source>
</evidence>
<dbReference type="InterPro" id="IPR012337">
    <property type="entry name" value="RNaseH-like_sf"/>
</dbReference>
<dbReference type="GO" id="GO:0004519">
    <property type="term" value="F:endonuclease activity"/>
    <property type="evidence" value="ECO:0007669"/>
    <property type="project" value="UniProtKB-KW"/>
</dbReference>
<dbReference type="SUPFAM" id="SSF53098">
    <property type="entry name" value="Ribonuclease H-like"/>
    <property type="match status" value="1"/>
</dbReference>
<dbReference type="CDD" id="cd09274">
    <property type="entry name" value="RNase_HI_RT_Ty3"/>
    <property type="match status" value="1"/>
</dbReference>
<feature type="domain" description="Integrase zinc-binding" evidence="9">
    <location>
        <begin position="196"/>
        <end position="250"/>
    </location>
</feature>
<keyword evidence="7" id="KW-0695">RNA-directed DNA polymerase</keyword>
<evidence type="ECO:0000256" key="5">
    <source>
        <dbReference type="ARBA" id="ARBA00022759"/>
    </source>
</evidence>
<keyword evidence="6" id="KW-0378">Hydrolase</keyword>
<keyword evidence="5" id="KW-0255">Endonuclease</keyword>
<dbReference type="InterPro" id="IPR041373">
    <property type="entry name" value="RT_RNaseH"/>
</dbReference>
<gene>
    <name evidence="10" type="primary">pol_448</name>
    <name evidence="10" type="ORF">CM83_103652</name>
</gene>